<comment type="caution">
    <text evidence="2">The sequence shown here is derived from an EMBL/GenBank/DDBJ whole genome shotgun (WGS) entry which is preliminary data.</text>
</comment>
<dbReference type="OrthoDB" id="10539047at2759"/>
<dbReference type="Proteomes" id="UP000037069">
    <property type="component" value="Unassembled WGS sequence"/>
</dbReference>
<protein>
    <submittedName>
        <fullName evidence="2">Uncharacterized protein</fullName>
    </submittedName>
</protein>
<evidence type="ECO:0000313" key="2">
    <source>
        <dbReference type="EMBL" id="KNC30916.1"/>
    </source>
</evidence>
<name>A0A0L0CFA6_LUCCU</name>
<feature type="chain" id="PRO_5005536429" evidence="1">
    <location>
        <begin position="26"/>
        <end position="91"/>
    </location>
</feature>
<proteinExistence type="predicted"/>
<evidence type="ECO:0000313" key="3">
    <source>
        <dbReference type="Proteomes" id="UP000037069"/>
    </source>
</evidence>
<dbReference type="AlphaFoldDB" id="A0A0L0CFA6"/>
<feature type="signal peptide" evidence="1">
    <location>
        <begin position="1"/>
        <end position="25"/>
    </location>
</feature>
<organism evidence="2 3">
    <name type="scientific">Lucilia cuprina</name>
    <name type="common">Green bottle fly</name>
    <name type="synonym">Australian sheep blowfly</name>
    <dbReference type="NCBI Taxonomy" id="7375"/>
    <lineage>
        <taxon>Eukaryota</taxon>
        <taxon>Metazoa</taxon>
        <taxon>Ecdysozoa</taxon>
        <taxon>Arthropoda</taxon>
        <taxon>Hexapoda</taxon>
        <taxon>Insecta</taxon>
        <taxon>Pterygota</taxon>
        <taxon>Neoptera</taxon>
        <taxon>Endopterygota</taxon>
        <taxon>Diptera</taxon>
        <taxon>Brachycera</taxon>
        <taxon>Muscomorpha</taxon>
        <taxon>Oestroidea</taxon>
        <taxon>Calliphoridae</taxon>
        <taxon>Luciliinae</taxon>
        <taxon>Lucilia</taxon>
    </lineage>
</organism>
<keyword evidence="1" id="KW-0732">Signal</keyword>
<evidence type="ECO:0000256" key="1">
    <source>
        <dbReference type="SAM" id="SignalP"/>
    </source>
</evidence>
<reference evidence="2 3" key="1">
    <citation type="journal article" date="2015" name="Nat. Commun.">
        <title>Lucilia cuprina genome unlocks parasitic fly biology to underpin future interventions.</title>
        <authorList>
            <person name="Anstead C.A."/>
            <person name="Korhonen P.K."/>
            <person name="Young N.D."/>
            <person name="Hall R.S."/>
            <person name="Jex A.R."/>
            <person name="Murali S.C."/>
            <person name="Hughes D.S."/>
            <person name="Lee S.F."/>
            <person name="Perry T."/>
            <person name="Stroehlein A.J."/>
            <person name="Ansell B.R."/>
            <person name="Breugelmans B."/>
            <person name="Hofmann A."/>
            <person name="Qu J."/>
            <person name="Dugan S."/>
            <person name="Lee S.L."/>
            <person name="Chao H."/>
            <person name="Dinh H."/>
            <person name="Han Y."/>
            <person name="Doddapaneni H.V."/>
            <person name="Worley K.C."/>
            <person name="Muzny D.M."/>
            <person name="Ioannidis P."/>
            <person name="Waterhouse R.M."/>
            <person name="Zdobnov E.M."/>
            <person name="James P.J."/>
            <person name="Bagnall N.H."/>
            <person name="Kotze A.C."/>
            <person name="Gibbs R.A."/>
            <person name="Richards S."/>
            <person name="Batterham P."/>
            <person name="Gasser R.B."/>
        </authorList>
    </citation>
    <scope>NUCLEOTIDE SEQUENCE [LARGE SCALE GENOMIC DNA]</scope>
    <source>
        <strain evidence="2 3">LS</strain>
        <tissue evidence="2">Full body</tissue>
    </source>
</reference>
<keyword evidence="3" id="KW-1185">Reference proteome</keyword>
<dbReference type="EMBL" id="JRES01000484">
    <property type="protein sequence ID" value="KNC30916.1"/>
    <property type="molecule type" value="Genomic_DNA"/>
</dbReference>
<accession>A0A0L0CFA6</accession>
<gene>
    <name evidence="2" type="ORF">FF38_09300</name>
</gene>
<sequence length="91" mass="10201">MSIDIPPRKWLNSLLIISLTFAIYAKTVNLQPIHVVEDEGAEEEEEAEMMEYAPQFRKPNARNSTHSTFSSTSNVYNKLNILGSGFVSPAD</sequence>